<evidence type="ECO:0000256" key="9">
    <source>
        <dbReference type="ARBA" id="ARBA00077436"/>
    </source>
</evidence>
<dbReference type="GO" id="GO:0004810">
    <property type="term" value="F:CCA tRNA nucleotidyltransferase activity"/>
    <property type="evidence" value="ECO:0007669"/>
    <property type="project" value="UniProtKB-EC"/>
</dbReference>
<dbReference type="FunCoup" id="H2AQA1">
    <property type="interactions" value="157"/>
</dbReference>
<evidence type="ECO:0000313" key="14">
    <source>
        <dbReference type="EMBL" id="CCF56551.1"/>
    </source>
</evidence>
<dbReference type="PANTHER" id="PTHR13734">
    <property type="entry name" value="TRNA-NUCLEOTIDYLTRANSFERASE"/>
    <property type="match status" value="1"/>
</dbReference>
<dbReference type="EC" id="2.7.7.72" evidence="6"/>
<dbReference type="Pfam" id="PF01743">
    <property type="entry name" value="PolyA_pol"/>
    <property type="match status" value="1"/>
</dbReference>
<dbReference type="STRING" id="1071382.H2AQA1"/>
<dbReference type="GO" id="GO:0052929">
    <property type="term" value="F:ATP:3'-cytidine-cytidine-tRNA adenylyltransferase activity"/>
    <property type="evidence" value="ECO:0007669"/>
    <property type="project" value="EnsemblFungi"/>
</dbReference>
<dbReference type="InterPro" id="IPR043519">
    <property type="entry name" value="NT_sf"/>
</dbReference>
<evidence type="ECO:0000256" key="2">
    <source>
        <dbReference type="ARBA" id="ARBA00022679"/>
    </source>
</evidence>
<evidence type="ECO:0000256" key="7">
    <source>
        <dbReference type="ARBA" id="ARBA00072969"/>
    </source>
</evidence>
<dbReference type="SUPFAM" id="SSF81301">
    <property type="entry name" value="Nucleotidyltransferase"/>
    <property type="match status" value="1"/>
</dbReference>
<name>H2AQA1_KAZAF</name>
<evidence type="ECO:0000256" key="3">
    <source>
        <dbReference type="ARBA" id="ARBA00022884"/>
    </source>
</evidence>
<keyword evidence="15" id="KW-1185">Reference proteome</keyword>
<reference evidence="14 15" key="1">
    <citation type="journal article" date="2011" name="Proc. Natl. Acad. Sci. U.S.A.">
        <title>Evolutionary erosion of yeast sex chromosomes by mating-type switching accidents.</title>
        <authorList>
            <person name="Gordon J.L."/>
            <person name="Armisen D."/>
            <person name="Proux-Wera E."/>
            <person name="Oheigeartaigh S.S."/>
            <person name="Byrne K.P."/>
            <person name="Wolfe K.H."/>
        </authorList>
    </citation>
    <scope>NUCLEOTIDE SEQUENCE [LARGE SCALE GENOMIC DNA]</scope>
    <source>
        <strain evidence="15">ATCC 22294 / BCRC 22015 / CBS 2517 / CECT 1963 / NBRC 1671 / NRRL Y-8276</strain>
    </source>
</reference>
<dbReference type="SUPFAM" id="SSF81891">
    <property type="entry name" value="Poly A polymerase C-terminal region-like"/>
    <property type="match status" value="1"/>
</dbReference>
<dbReference type="FunFam" id="3.30.460.10:FF:000019">
    <property type="entry name" value="tRNA nucleotidyltransferase cca2"/>
    <property type="match status" value="1"/>
</dbReference>
<comment type="similarity">
    <text evidence="1 12">Belongs to the tRNA nucleotidyltransferase/poly(A) polymerase family.</text>
</comment>
<dbReference type="Proteomes" id="UP000005220">
    <property type="component" value="Chromosome 2"/>
</dbReference>
<dbReference type="InParanoid" id="H2AQA1"/>
<dbReference type="InterPro" id="IPR002646">
    <property type="entry name" value="PolA_pol_head_dom"/>
</dbReference>
<dbReference type="GO" id="GO:0001680">
    <property type="term" value="P:tRNA 3'-terminal CCA addition"/>
    <property type="evidence" value="ECO:0007669"/>
    <property type="project" value="EnsemblFungi"/>
</dbReference>
<evidence type="ECO:0000256" key="1">
    <source>
        <dbReference type="ARBA" id="ARBA00007265"/>
    </source>
</evidence>
<evidence type="ECO:0000256" key="6">
    <source>
        <dbReference type="ARBA" id="ARBA00066885"/>
    </source>
</evidence>
<dbReference type="EMBL" id="HE650822">
    <property type="protein sequence ID" value="CCF56551.1"/>
    <property type="molecule type" value="Genomic_DNA"/>
</dbReference>
<keyword evidence="2 12" id="KW-0808">Transferase</keyword>
<dbReference type="eggNOG" id="KOG2159">
    <property type="taxonomic scope" value="Eukaryota"/>
</dbReference>
<organism evidence="14 15">
    <name type="scientific">Kazachstania africana (strain ATCC 22294 / BCRC 22015 / CBS 2517 / CECT 1963 / NBRC 1671 / NRRL Y-8276)</name>
    <name type="common">Yeast</name>
    <name type="synonym">Kluyveromyces africanus</name>
    <dbReference type="NCBI Taxonomy" id="1071382"/>
    <lineage>
        <taxon>Eukaryota</taxon>
        <taxon>Fungi</taxon>
        <taxon>Dikarya</taxon>
        <taxon>Ascomycota</taxon>
        <taxon>Saccharomycotina</taxon>
        <taxon>Saccharomycetes</taxon>
        <taxon>Saccharomycetales</taxon>
        <taxon>Saccharomycetaceae</taxon>
        <taxon>Kazachstania</taxon>
    </lineage>
</organism>
<evidence type="ECO:0000256" key="4">
    <source>
        <dbReference type="ARBA" id="ARBA00050431"/>
    </source>
</evidence>
<sequence length="539" mass="62342">MITRSSHSTSSELLPNIQLTETESKICNLLKDYVHYYNSTSAYDPSIDPLTLRITGGWVRDKLLGQGSHDLDIAINIMTGEEFARGLNEYLLENYGKYGIKPHSIHKIDKNPEKSKHLETATTKLFGVEIDFVNLRSEEYTETSRIPIVNFGTPEQDALRRDATLNALFYNIASDQIEDYTHRGLKDLKEGVLKTPLPPRQTFLDDPLRVLRLIRFASRFNFKIDNEVLFEMNDPEINLSFNSKISRERIGVEMEKILNGSNPLIALKLIQISNLENVIFFWHGDQSVIEFNEQNNSEYPKIINIYKRNGPMNRQLLTFLKNYDSLINNVFRLRTLLQENRNFCQNFILASTLIPASNLKIISLPKKKMNNTMSLVESVVREGLKFSKNDAAIVSKCVDSIQNYQRMMNKFFLKENFLKRSELGTFLRDFNGTWEIMHFTSLVDEYLKSTHNAENDQSAEFIFRKYELFYDYIIDQDLVDCHNLKPLLDGKKLLKSLEMKAGPWLGKANSDAIIWQLDNPHGSSDELLAYIKENLPTYL</sequence>
<protein>
    <recommendedName>
        <fullName evidence="7">CCA tRNA nucleotidyltransferase, mitochondrial</fullName>
        <ecNumber evidence="6">2.7.7.72</ecNumber>
    </recommendedName>
    <alternativeName>
        <fullName evidence="9">CCA-adding enzyme</fullName>
    </alternativeName>
    <alternativeName>
        <fullName evidence="8">tRNA CCA-pyrophosphorylase</fullName>
    </alternativeName>
    <alternativeName>
        <fullName evidence="10">tRNA adenylyltransferase</fullName>
    </alternativeName>
    <alternativeName>
        <fullName evidence="11">tRNA nucleotidyltransferase</fullName>
    </alternativeName>
</protein>
<comment type="catalytic activity">
    <reaction evidence="4">
        <text>a tRNA precursor + 2 CTP + ATP = a tRNA with a 3' CCA end + 3 diphosphate</text>
        <dbReference type="Rhea" id="RHEA:14433"/>
        <dbReference type="Rhea" id="RHEA-COMP:10465"/>
        <dbReference type="Rhea" id="RHEA-COMP:10468"/>
        <dbReference type="ChEBI" id="CHEBI:30616"/>
        <dbReference type="ChEBI" id="CHEBI:33019"/>
        <dbReference type="ChEBI" id="CHEBI:37563"/>
        <dbReference type="ChEBI" id="CHEBI:74896"/>
        <dbReference type="ChEBI" id="CHEBI:83071"/>
        <dbReference type="EC" id="2.7.7.72"/>
    </reaction>
</comment>
<proteinExistence type="inferred from homology"/>
<evidence type="ECO:0000259" key="13">
    <source>
        <dbReference type="Pfam" id="PF01743"/>
    </source>
</evidence>
<dbReference type="PANTHER" id="PTHR13734:SF5">
    <property type="entry name" value="CCA TRNA NUCLEOTIDYLTRANSFERASE, MITOCHONDRIAL"/>
    <property type="match status" value="1"/>
</dbReference>
<dbReference type="GO" id="GO:0005759">
    <property type="term" value="C:mitochondrial matrix"/>
    <property type="evidence" value="ECO:0007669"/>
    <property type="project" value="EnsemblFungi"/>
</dbReference>
<dbReference type="KEGG" id="kaf:KAFR_0B02540"/>
<dbReference type="Gene3D" id="1.10.3090.10">
    <property type="entry name" value="cca-adding enzyme, domain 2"/>
    <property type="match status" value="1"/>
</dbReference>
<evidence type="ECO:0000256" key="5">
    <source>
        <dbReference type="ARBA" id="ARBA00056517"/>
    </source>
</evidence>
<evidence type="ECO:0000256" key="11">
    <source>
        <dbReference type="ARBA" id="ARBA00082324"/>
    </source>
</evidence>
<dbReference type="RefSeq" id="XP_003955686.1">
    <property type="nucleotide sequence ID" value="XM_003955637.1"/>
</dbReference>
<dbReference type="Gene3D" id="3.30.460.10">
    <property type="entry name" value="Beta Polymerase, domain 2"/>
    <property type="match status" value="1"/>
</dbReference>
<evidence type="ECO:0000256" key="10">
    <source>
        <dbReference type="ARBA" id="ARBA00080500"/>
    </source>
</evidence>
<dbReference type="HOGENOM" id="CLU_019592_2_1_1"/>
<dbReference type="AlphaFoldDB" id="H2AQA1"/>
<dbReference type="GO" id="GO:0003723">
    <property type="term" value="F:RNA binding"/>
    <property type="evidence" value="ECO:0007669"/>
    <property type="project" value="UniProtKB-KW"/>
</dbReference>
<evidence type="ECO:0000256" key="12">
    <source>
        <dbReference type="RuleBase" id="RU003953"/>
    </source>
</evidence>
<dbReference type="GO" id="GO:0052927">
    <property type="term" value="F:CC tRNA cytidylyltransferase activity"/>
    <property type="evidence" value="ECO:0007669"/>
    <property type="project" value="EnsemblFungi"/>
</dbReference>
<evidence type="ECO:0000313" key="15">
    <source>
        <dbReference type="Proteomes" id="UP000005220"/>
    </source>
</evidence>
<feature type="domain" description="Poly A polymerase head" evidence="13">
    <location>
        <begin position="52"/>
        <end position="193"/>
    </location>
</feature>
<evidence type="ECO:0000256" key="8">
    <source>
        <dbReference type="ARBA" id="ARBA00076038"/>
    </source>
</evidence>
<gene>
    <name evidence="14" type="primary">KAFR0B02540</name>
    <name evidence="14" type="ORF">KAFR_0B02540</name>
</gene>
<dbReference type="GeneID" id="13882932"/>
<accession>H2AQA1</accession>
<dbReference type="OrthoDB" id="445712at2759"/>
<comment type="function">
    <text evidence="5">Nucleotidyltransferase that catalyzes the addition and repair of the essential 3'-terminal CCA sequence in tRNAs, which is necessary for the attachment of amino acids to the 3' terminus of tRNA molecules, using CTP and ATP as substrates. tRNA 3'-terminal CCA addition is required both for tRNA processing and repair. Also involved in tRNA surveillance by mediating tandem CCA addition to generate a CCACCA at the 3' terminus of unstable tRNAs. While stable tRNAs receive only 3'-terminal CCA, unstable tRNAs are marked with CCACCA and rapidly degraded. The structural flexibility of RNA controls the choice between CCA versus CCACCA addition: following the first CCA addition cycle, nucleotide-binding to the active site triggers a clockwise screw motion, producing torque on the RNA. This ejects stable RNAs, whereas unstable RNAs are refolded while bound to the enzyme and subjected to a second CCA catalytic cycle.</text>
</comment>
<keyword evidence="3 12" id="KW-0694">RNA-binding</keyword>
<dbReference type="CDD" id="cd05398">
    <property type="entry name" value="NT_ClassII-CCAase"/>
    <property type="match status" value="1"/>
</dbReference>